<evidence type="ECO:0000313" key="2">
    <source>
        <dbReference type="Proteomes" id="UP000556620"/>
    </source>
</evidence>
<dbReference type="EMBL" id="JACGCU010000025">
    <property type="protein sequence ID" value="MBA6060545.1"/>
    <property type="molecule type" value="Genomic_DNA"/>
</dbReference>
<gene>
    <name evidence="1" type="ORF">H4C44_15315</name>
</gene>
<dbReference type="RefSeq" id="WP_176483557.1">
    <property type="nucleotide sequence ID" value="NZ_BQIO01000034.1"/>
</dbReference>
<proteinExistence type="predicted"/>
<name>A0A7W2PTS1_9PSED</name>
<comment type="caution">
    <text evidence="1">The sequence shown here is derived from an EMBL/GenBank/DDBJ whole genome shotgun (WGS) entry which is preliminary data.</text>
</comment>
<organism evidence="1 2">
    <name type="scientific">Pseudomonas juntendi</name>
    <dbReference type="NCBI Taxonomy" id="2666183"/>
    <lineage>
        <taxon>Bacteria</taxon>
        <taxon>Pseudomonadati</taxon>
        <taxon>Pseudomonadota</taxon>
        <taxon>Gammaproteobacteria</taxon>
        <taxon>Pseudomonadales</taxon>
        <taxon>Pseudomonadaceae</taxon>
        <taxon>Pseudomonas</taxon>
    </lineage>
</organism>
<reference evidence="1 2" key="1">
    <citation type="submission" date="2020-07" db="EMBL/GenBank/DDBJ databases">
        <title>Diversity of carbapenemase encoding genes among Pseudomonas putida group clinical isolates in a tertiary Brazilian hospital.</title>
        <authorList>
            <person name="Alberto-Lei F."/>
            <person name="Nodari C.S."/>
            <person name="Streling A.P."/>
            <person name="Paulino J.T."/>
            <person name="Bessa-Neto F.O."/>
            <person name="Cayo R."/>
            <person name="Gales A.C."/>
        </authorList>
    </citation>
    <scope>NUCLEOTIDE SEQUENCE [LARGE SCALE GENOMIC DNA]</scope>
    <source>
        <strain evidence="1 2">14535</strain>
    </source>
</reference>
<dbReference type="Proteomes" id="UP000556620">
    <property type="component" value="Unassembled WGS sequence"/>
</dbReference>
<evidence type="ECO:0000313" key="1">
    <source>
        <dbReference type="EMBL" id="MBA6060545.1"/>
    </source>
</evidence>
<dbReference type="AlphaFoldDB" id="A0A7W2PTS1"/>
<protein>
    <submittedName>
        <fullName evidence="1">Uncharacterized protein</fullName>
    </submittedName>
</protein>
<accession>A0A7W2PTS1</accession>
<sequence length="187" mass="21257">MRRQKADPRNAHMASYEQFAWQDALALATWLKSAFDLVQVKEAFDALSVEQLHAFESESEIFIRELLAKPVSQRPAYLRKVGKNVGAMTQAMLIVLSIIAQVRVMEVIEIRDRFRYSLSPGSGNRATCASIYAFNNEMRDVTFMDWPTRVFEVLAEQEAEHKAFLATHGDILEQWAAAVRPLPPEAD</sequence>